<accession>A0A9P0YFI4</accession>
<gene>
    <name evidence="1" type="ORF">CEURO_LOCUS256</name>
</gene>
<name>A0A9P0YFI4_CUSEU</name>
<protein>
    <recommendedName>
        <fullName evidence="3">No apical meristem-associated C-terminal domain-containing protein</fullName>
    </recommendedName>
</protein>
<dbReference type="OrthoDB" id="1304017at2759"/>
<sequence>MQDPNYSKGFKFDHVWDMIKKFEKFKDNVSTSRHVASKKGKLIMTLPNQTLIHHLQFPYQLDCHLRSTKKLILILCQIFQNDQ</sequence>
<evidence type="ECO:0000313" key="2">
    <source>
        <dbReference type="Proteomes" id="UP001152484"/>
    </source>
</evidence>
<evidence type="ECO:0000313" key="1">
    <source>
        <dbReference type="EMBL" id="CAH9051878.1"/>
    </source>
</evidence>
<keyword evidence="2" id="KW-1185">Reference proteome</keyword>
<reference evidence="1" key="1">
    <citation type="submission" date="2022-07" db="EMBL/GenBank/DDBJ databases">
        <authorList>
            <person name="Macas J."/>
            <person name="Novak P."/>
            <person name="Neumann P."/>
        </authorList>
    </citation>
    <scope>NUCLEOTIDE SEQUENCE</scope>
</reference>
<dbReference type="Proteomes" id="UP001152484">
    <property type="component" value="Unassembled WGS sequence"/>
</dbReference>
<comment type="caution">
    <text evidence="1">The sequence shown here is derived from an EMBL/GenBank/DDBJ whole genome shotgun (WGS) entry which is preliminary data.</text>
</comment>
<organism evidence="1 2">
    <name type="scientific">Cuscuta europaea</name>
    <name type="common">European dodder</name>
    <dbReference type="NCBI Taxonomy" id="41803"/>
    <lineage>
        <taxon>Eukaryota</taxon>
        <taxon>Viridiplantae</taxon>
        <taxon>Streptophyta</taxon>
        <taxon>Embryophyta</taxon>
        <taxon>Tracheophyta</taxon>
        <taxon>Spermatophyta</taxon>
        <taxon>Magnoliopsida</taxon>
        <taxon>eudicotyledons</taxon>
        <taxon>Gunneridae</taxon>
        <taxon>Pentapetalae</taxon>
        <taxon>asterids</taxon>
        <taxon>lamiids</taxon>
        <taxon>Solanales</taxon>
        <taxon>Convolvulaceae</taxon>
        <taxon>Cuscuteae</taxon>
        <taxon>Cuscuta</taxon>
        <taxon>Cuscuta subgen. Cuscuta</taxon>
    </lineage>
</organism>
<dbReference type="EMBL" id="CAMAPE010000002">
    <property type="protein sequence ID" value="CAH9051878.1"/>
    <property type="molecule type" value="Genomic_DNA"/>
</dbReference>
<evidence type="ECO:0008006" key="3">
    <source>
        <dbReference type="Google" id="ProtNLM"/>
    </source>
</evidence>
<dbReference type="AlphaFoldDB" id="A0A9P0YFI4"/>
<proteinExistence type="predicted"/>